<proteinExistence type="predicted"/>
<organism evidence="1 2">
    <name type="scientific">Steroidobacter agaridevorans</name>
    <dbReference type="NCBI Taxonomy" id="2695856"/>
    <lineage>
        <taxon>Bacteria</taxon>
        <taxon>Pseudomonadati</taxon>
        <taxon>Pseudomonadota</taxon>
        <taxon>Gammaproteobacteria</taxon>
        <taxon>Steroidobacterales</taxon>
        <taxon>Steroidobacteraceae</taxon>
        <taxon>Steroidobacter</taxon>
    </lineage>
</organism>
<name>A0A829YJB5_9GAMM</name>
<sequence>MDMQLDDDIETAEHDYWRVLRLLRSLPDQCALDVGDLADQIGADKLELIQWVRADIAFARLIESKVTK</sequence>
<protein>
    <submittedName>
        <fullName evidence="1">Uncharacterized protein</fullName>
    </submittedName>
</protein>
<accession>A0A829YJB5</accession>
<dbReference type="RefSeq" id="WP_161814572.1">
    <property type="nucleotide sequence ID" value="NZ_BLJN01000005.1"/>
</dbReference>
<comment type="caution">
    <text evidence="1">The sequence shown here is derived from an EMBL/GenBank/DDBJ whole genome shotgun (WGS) entry which is preliminary data.</text>
</comment>
<keyword evidence="2" id="KW-1185">Reference proteome</keyword>
<dbReference type="AlphaFoldDB" id="A0A829YJB5"/>
<reference evidence="2" key="1">
    <citation type="submission" date="2020-01" db="EMBL/GenBank/DDBJ databases">
        <title>'Steroidobacter agaridevorans' sp. nov., agar-degrading bacteria isolated from rhizosphere soils.</title>
        <authorList>
            <person name="Ikenaga M."/>
            <person name="Kataoka M."/>
            <person name="Murouchi A."/>
            <person name="Katsuragi S."/>
            <person name="Sakai M."/>
        </authorList>
    </citation>
    <scope>NUCLEOTIDE SEQUENCE [LARGE SCALE GENOMIC DNA]</scope>
    <source>
        <strain evidence="2">YU21-B</strain>
    </source>
</reference>
<evidence type="ECO:0000313" key="2">
    <source>
        <dbReference type="Proteomes" id="UP000445000"/>
    </source>
</evidence>
<evidence type="ECO:0000313" key="1">
    <source>
        <dbReference type="EMBL" id="GFE82943.1"/>
    </source>
</evidence>
<dbReference type="Proteomes" id="UP000445000">
    <property type="component" value="Unassembled WGS sequence"/>
</dbReference>
<gene>
    <name evidence="1" type="ORF">GCM10011487_49430</name>
</gene>
<dbReference type="EMBL" id="BLJN01000005">
    <property type="protein sequence ID" value="GFE82943.1"/>
    <property type="molecule type" value="Genomic_DNA"/>
</dbReference>